<name>A0A1C0AN95_9ACTN</name>
<proteinExistence type="predicted"/>
<accession>A0A1C0AN95</accession>
<protein>
    <submittedName>
        <fullName evidence="1">Uncharacterized protein</fullName>
    </submittedName>
</protein>
<keyword evidence="2" id="KW-1185">Reference proteome</keyword>
<dbReference type="RefSeq" id="WP_068751327.1">
    <property type="nucleotide sequence ID" value="NZ_LR214441.1"/>
</dbReference>
<reference evidence="2" key="1">
    <citation type="submission" date="2016-07" db="EMBL/GenBank/DDBJ databases">
        <authorList>
            <person name="Florea S."/>
            <person name="Webb J.S."/>
            <person name="Jaromczyk J."/>
            <person name="Schardl C.L."/>
        </authorList>
    </citation>
    <scope>NUCLEOTIDE SEQUENCE [LARGE SCALE GENOMIC DNA]</scope>
    <source>
        <strain evidence="2">IPBSL-7</strain>
    </source>
</reference>
<sequence length="856" mass="89845">MASIAEVRRGPAGEPLCSLTFLLSRTPAPHEHIAELVLSATLAVELRAGLEDLAWVEFALELADPVRSRAEGPFGTAALAATVGADEARDLLAALARGEGGPDLLITAQRTDGASGRWRRPLADLLSPLLAESDGCVRLVTAEGGSVADVFRPRAVRTRGGAKETMLLRAGAAVPLALAVRPQLAAVRPQFADIKPILAAEALLATPLRPLETGPVLTGQPLLSDRRNDDRWYLPELTLVQPAAGQDPDSSPFRFDLVSAGHQADGSPAVEATVVVTIAAGPSRATLDAWEQAGRPTLKPVHCTPQVGLAIPFRDAGGAARVEVVTANSTVVSGVLGAEGSKVTATFVLQNNWARLAYGALSSPGFQAEPAVVEIGLAHRGWRADRPINRLPLDRIAGGKLLALRRRDDVARPLAATQLLGMAKAQVMLSPAIAAAGLELADLRVVDHVKVSATAVHRLPALVACADHPQLYRQRAGDAWEAVGCRPALRLGETEYRTWQPEPVTAVSGVRVFRSLTQPGRFLVIPERFAVGRYPGEDPERAYEPTLLLTSTIDVENPTNIRCVLAASLESELDAADLDLLAGELRRRIARPVELVTAWQAGLAPDITWAVPGGSSVECVEVDTGFTFMLTTDIPGLLTLRALLQRGGLVGSARYTLPGGEQATATLRLDLSRVVGPASGPVTATRSGDELTLTNHLDRRVAVSRVTADGAVVATPSVLVAPGGQATVALPAGTPDPVSLDHSVEPGTETLDETRSYIEDLHLGVTFVATGSLAGLAGLEVAATFLGAAADTVTLTATRRQAEREFVLPLTTYAADPAVTFTVTAVAADGTRTAAAPVDWPVRTRGVLVPIATPQP</sequence>
<evidence type="ECO:0000313" key="2">
    <source>
        <dbReference type="Proteomes" id="UP000093501"/>
    </source>
</evidence>
<evidence type="ECO:0000313" key="1">
    <source>
        <dbReference type="EMBL" id="OCL34645.1"/>
    </source>
</evidence>
<gene>
    <name evidence="1" type="ORF">BCR15_02835</name>
</gene>
<comment type="caution">
    <text evidence="1">The sequence shown here is derived from an EMBL/GenBank/DDBJ whole genome shotgun (WGS) entry which is preliminary data.</text>
</comment>
<dbReference type="Proteomes" id="UP000093501">
    <property type="component" value="Unassembled WGS sequence"/>
</dbReference>
<dbReference type="EMBL" id="MBQD01000020">
    <property type="protein sequence ID" value="OCL34645.1"/>
    <property type="molecule type" value="Genomic_DNA"/>
</dbReference>
<dbReference type="AlphaFoldDB" id="A0A1C0AN95"/>
<organism evidence="1 2">
    <name type="scientific">Tessaracoccus lapidicaptus</name>
    <dbReference type="NCBI Taxonomy" id="1427523"/>
    <lineage>
        <taxon>Bacteria</taxon>
        <taxon>Bacillati</taxon>
        <taxon>Actinomycetota</taxon>
        <taxon>Actinomycetes</taxon>
        <taxon>Propionibacteriales</taxon>
        <taxon>Propionibacteriaceae</taxon>
        <taxon>Tessaracoccus</taxon>
    </lineage>
</organism>